<dbReference type="OrthoDB" id="775260at2759"/>
<accession>A0A9P6QAQ2</accession>
<keyword evidence="4" id="KW-0067">ATP-binding</keyword>
<dbReference type="PANTHER" id="PTHR11088:SF89">
    <property type="entry name" value="TRNA DIMETHYLALLYLTRANSFERASE"/>
    <property type="match status" value="1"/>
</dbReference>
<evidence type="ECO:0000256" key="2">
    <source>
        <dbReference type="ARBA" id="ARBA00022679"/>
    </source>
</evidence>
<sequence>MDPGIIAVIGTTGVGKSDLSIQLAKELDGEVINGDALQVYKGLDIITNKMKMEEREGIVHHLMDFLPMDREYSVLDFKADALGLIKQIHGRKHMPVVVGGTHYYIQSLLWRDTLLDTKKNVGSGGTGDGGSSSASLSETQMQGQNEKNERFLKDSDTATLYRKLKEVDPVMANKWHENDRRKITRSLQVFFETGECQSDLIKKQHALSDSERLRADELGNFATRMPTCIFWVYSAPDVLNARLDARVDTMIKGGLFDEIQGMRKSVGPNTDYERGIWQAIGYKEFDPYFTALEEAIKSNQPTDTKELETLKAECTETMKVRTRQYAKRQVLWIRNKLLPLCREKDVKIFLLDATSLDTWKENVSKVAIKIAKDFFAGKALPNAEEMNTYAKEMLTAQRDLDAVAALESWEKKECTICTEMQRIMYDKYNKNQGSAGEPGAIASVIIHGPTGWEQHLQSKLHRKLKTCKAEMERDGTNWWYFKAQEYKKRKREGTLNSEVEVVGERDGVSGSNSSSNGGGGNVVGETAATSGHSGRESPAAKLRRTDDG</sequence>
<keyword evidence="3" id="KW-0547">Nucleotide-binding</keyword>
<evidence type="ECO:0000313" key="6">
    <source>
        <dbReference type="EMBL" id="KAG0261847.1"/>
    </source>
</evidence>
<dbReference type="InterPro" id="IPR039657">
    <property type="entry name" value="Dimethylallyltransferase"/>
</dbReference>
<dbReference type="GO" id="GO:0006400">
    <property type="term" value="P:tRNA modification"/>
    <property type="evidence" value="ECO:0007669"/>
    <property type="project" value="TreeGrafter"/>
</dbReference>
<dbReference type="GO" id="GO:0005739">
    <property type="term" value="C:mitochondrion"/>
    <property type="evidence" value="ECO:0007669"/>
    <property type="project" value="TreeGrafter"/>
</dbReference>
<dbReference type="Gene3D" id="1.10.20.140">
    <property type="match status" value="1"/>
</dbReference>
<dbReference type="SUPFAM" id="SSF52540">
    <property type="entry name" value="P-loop containing nucleoside triphosphate hydrolases"/>
    <property type="match status" value="2"/>
</dbReference>
<dbReference type="Pfam" id="PF01715">
    <property type="entry name" value="IPPT"/>
    <property type="match status" value="1"/>
</dbReference>
<comment type="similarity">
    <text evidence="1">Belongs to the IPP transferase family.</text>
</comment>
<dbReference type="Proteomes" id="UP000726737">
    <property type="component" value="Unassembled WGS sequence"/>
</dbReference>
<feature type="region of interest" description="Disordered" evidence="5">
    <location>
        <begin position="492"/>
        <end position="548"/>
    </location>
</feature>
<proteinExistence type="inferred from homology"/>
<evidence type="ECO:0000256" key="1">
    <source>
        <dbReference type="ARBA" id="ARBA00005842"/>
    </source>
</evidence>
<evidence type="ECO:0000256" key="5">
    <source>
        <dbReference type="SAM" id="MobiDB-lite"/>
    </source>
</evidence>
<dbReference type="InterPro" id="IPR027417">
    <property type="entry name" value="P-loop_NTPase"/>
</dbReference>
<name>A0A9P6QAQ2_9FUNG</name>
<evidence type="ECO:0000256" key="3">
    <source>
        <dbReference type="ARBA" id="ARBA00022741"/>
    </source>
</evidence>
<feature type="region of interest" description="Disordered" evidence="5">
    <location>
        <begin position="121"/>
        <end position="149"/>
    </location>
</feature>
<dbReference type="GO" id="GO:0052381">
    <property type="term" value="F:tRNA dimethylallyltransferase activity"/>
    <property type="evidence" value="ECO:0007669"/>
    <property type="project" value="InterPro"/>
</dbReference>
<dbReference type="EMBL" id="JAAAJA010000113">
    <property type="protein sequence ID" value="KAG0261847.1"/>
    <property type="molecule type" value="Genomic_DNA"/>
</dbReference>
<dbReference type="HAMAP" id="MF_00185">
    <property type="entry name" value="IPP_trans"/>
    <property type="match status" value="1"/>
</dbReference>
<reference evidence="6" key="1">
    <citation type="journal article" date="2020" name="Fungal Divers.">
        <title>Resolving the Mortierellaceae phylogeny through synthesis of multi-gene phylogenetics and phylogenomics.</title>
        <authorList>
            <person name="Vandepol N."/>
            <person name="Liber J."/>
            <person name="Desiro A."/>
            <person name="Na H."/>
            <person name="Kennedy M."/>
            <person name="Barry K."/>
            <person name="Grigoriev I.V."/>
            <person name="Miller A.N."/>
            <person name="O'Donnell K."/>
            <person name="Stajich J.E."/>
            <person name="Bonito G."/>
        </authorList>
    </citation>
    <scope>NUCLEOTIDE SEQUENCE</scope>
    <source>
        <strain evidence="6">KOD948</strain>
    </source>
</reference>
<evidence type="ECO:0000313" key="7">
    <source>
        <dbReference type="Proteomes" id="UP000726737"/>
    </source>
</evidence>
<dbReference type="Gene3D" id="3.30.160.60">
    <property type="entry name" value="Classic Zinc Finger"/>
    <property type="match status" value="1"/>
</dbReference>
<dbReference type="AlphaFoldDB" id="A0A9P6QAQ2"/>
<dbReference type="InterPro" id="IPR018022">
    <property type="entry name" value="IPT"/>
</dbReference>
<dbReference type="Gene3D" id="3.40.50.300">
    <property type="entry name" value="P-loop containing nucleotide triphosphate hydrolases"/>
    <property type="match status" value="1"/>
</dbReference>
<dbReference type="PANTHER" id="PTHR11088">
    <property type="entry name" value="TRNA DIMETHYLALLYLTRANSFERASE"/>
    <property type="match status" value="1"/>
</dbReference>
<comment type="caution">
    <text evidence="6">The sequence shown here is derived from an EMBL/GenBank/DDBJ whole genome shotgun (WGS) entry which is preliminary data.</text>
</comment>
<dbReference type="GO" id="GO:0005524">
    <property type="term" value="F:ATP binding"/>
    <property type="evidence" value="ECO:0007669"/>
    <property type="project" value="UniProtKB-KW"/>
</dbReference>
<protein>
    <submittedName>
        <fullName evidence="6">Uncharacterized protein</fullName>
    </submittedName>
</protein>
<evidence type="ECO:0000256" key="4">
    <source>
        <dbReference type="ARBA" id="ARBA00022840"/>
    </source>
</evidence>
<keyword evidence="2" id="KW-0808">Transferase</keyword>
<gene>
    <name evidence="6" type="ORF">BG011_000610</name>
</gene>
<organism evidence="6 7">
    <name type="scientific">Mortierella polycephala</name>
    <dbReference type="NCBI Taxonomy" id="41804"/>
    <lineage>
        <taxon>Eukaryota</taxon>
        <taxon>Fungi</taxon>
        <taxon>Fungi incertae sedis</taxon>
        <taxon>Mucoromycota</taxon>
        <taxon>Mortierellomycotina</taxon>
        <taxon>Mortierellomycetes</taxon>
        <taxon>Mortierellales</taxon>
        <taxon>Mortierellaceae</taxon>
        <taxon>Mortierella</taxon>
    </lineage>
</organism>
<keyword evidence="7" id="KW-1185">Reference proteome</keyword>